<dbReference type="RefSeq" id="WP_377144810.1">
    <property type="nucleotide sequence ID" value="NZ_JBHTIA010000012.1"/>
</dbReference>
<dbReference type="InterPro" id="IPR013766">
    <property type="entry name" value="Thioredoxin_domain"/>
</dbReference>
<dbReference type="InterPro" id="IPR036249">
    <property type="entry name" value="Thioredoxin-like_sf"/>
</dbReference>
<sequence length="194" mass="21698">MNLQASKILTRSNLVNGLLIALFLLVLFVPSVKGLFIRGLMKVGFFQPDIAQTIDTPVMLPPVIFEGADGHMLNLQGQRGKVVFINFWATWCPPCVAEMPSINELYGKLKDNKNIVFIMVDADGDFNKSALFMLKHNYTMPLYRVTGNFPESLFKGTLPTTVIFDKQGKMVFRHEGSADYGGTKVSDYLQQLAK</sequence>
<reference evidence="6" key="1">
    <citation type="journal article" date="2019" name="Int. J. Syst. Evol. Microbiol.">
        <title>The Global Catalogue of Microorganisms (GCM) 10K type strain sequencing project: providing services to taxonomists for standard genome sequencing and annotation.</title>
        <authorList>
            <consortium name="The Broad Institute Genomics Platform"/>
            <consortium name="The Broad Institute Genome Sequencing Center for Infectious Disease"/>
            <person name="Wu L."/>
            <person name="Ma J."/>
        </authorList>
    </citation>
    <scope>NUCLEOTIDE SEQUENCE [LARGE SCALE GENOMIC DNA]</scope>
    <source>
        <strain evidence="6">CCUG 60742</strain>
    </source>
</reference>
<evidence type="ECO:0000313" key="5">
    <source>
        <dbReference type="EMBL" id="MFD0766676.1"/>
    </source>
</evidence>
<evidence type="ECO:0000256" key="2">
    <source>
        <dbReference type="ARBA" id="ARBA00022748"/>
    </source>
</evidence>
<evidence type="ECO:0000256" key="3">
    <source>
        <dbReference type="ARBA" id="ARBA00023284"/>
    </source>
</evidence>
<name>A0ABW2ZKF0_9SPHI</name>
<dbReference type="PANTHER" id="PTHR42852:SF17">
    <property type="entry name" value="THIOREDOXIN-LIKE PROTEIN HI_1115"/>
    <property type="match status" value="1"/>
</dbReference>
<comment type="subcellular location">
    <subcellularLocation>
        <location evidence="1">Cell envelope</location>
    </subcellularLocation>
</comment>
<dbReference type="InterPro" id="IPR050553">
    <property type="entry name" value="Thioredoxin_ResA/DsbE_sf"/>
</dbReference>
<dbReference type="InterPro" id="IPR017937">
    <property type="entry name" value="Thioredoxin_CS"/>
</dbReference>
<dbReference type="CDD" id="cd02966">
    <property type="entry name" value="TlpA_like_family"/>
    <property type="match status" value="1"/>
</dbReference>
<dbReference type="Gene3D" id="3.40.30.10">
    <property type="entry name" value="Glutaredoxin"/>
    <property type="match status" value="1"/>
</dbReference>
<dbReference type="PANTHER" id="PTHR42852">
    <property type="entry name" value="THIOL:DISULFIDE INTERCHANGE PROTEIN DSBE"/>
    <property type="match status" value="1"/>
</dbReference>
<proteinExistence type="predicted"/>
<keyword evidence="6" id="KW-1185">Reference proteome</keyword>
<keyword evidence="2" id="KW-0201">Cytochrome c-type biogenesis</keyword>
<keyword evidence="3" id="KW-0676">Redox-active center</keyword>
<protein>
    <submittedName>
        <fullName evidence="5">TlpA family protein disulfide reductase</fullName>
    </submittedName>
</protein>
<dbReference type="SUPFAM" id="SSF52833">
    <property type="entry name" value="Thioredoxin-like"/>
    <property type="match status" value="1"/>
</dbReference>
<dbReference type="Proteomes" id="UP001597073">
    <property type="component" value="Unassembled WGS sequence"/>
</dbReference>
<accession>A0ABW2ZKF0</accession>
<gene>
    <name evidence="5" type="ORF">ACFQZI_17575</name>
</gene>
<evidence type="ECO:0000313" key="6">
    <source>
        <dbReference type="Proteomes" id="UP001597073"/>
    </source>
</evidence>
<comment type="caution">
    <text evidence="5">The sequence shown here is derived from an EMBL/GenBank/DDBJ whole genome shotgun (WGS) entry which is preliminary data.</text>
</comment>
<organism evidence="5 6">
    <name type="scientific">Mucilaginibacter lutimaris</name>
    <dbReference type="NCBI Taxonomy" id="931629"/>
    <lineage>
        <taxon>Bacteria</taxon>
        <taxon>Pseudomonadati</taxon>
        <taxon>Bacteroidota</taxon>
        <taxon>Sphingobacteriia</taxon>
        <taxon>Sphingobacteriales</taxon>
        <taxon>Sphingobacteriaceae</taxon>
        <taxon>Mucilaginibacter</taxon>
    </lineage>
</organism>
<dbReference type="PROSITE" id="PS51352">
    <property type="entry name" value="THIOREDOXIN_2"/>
    <property type="match status" value="1"/>
</dbReference>
<evidence type="ECO:0000256" key="1">
    <source>
        <dbReference type="ARBA" id="ARBA00004196"/>
    </source>
</evidence>
<dbReference type="EMBL" id="JBHTIA010000012">
    <property type="protein sequence ID" value="MFD0766676.1"/>
    <property type="molecule type" value="Genomic_DNA"/>
</dbReference>
<dbReference type="InterPro" id="IPR013740">
    <property type="entry name" value="Redoxin"/>
</dbReference>
<feature type="domain" description="Thioredoxin" evidence="4">
    <location>
        <begin position="54"/>
        <end position="194"/>
    </location>
</feature>
<dbReference type="PROSITE" id="PS00194">
    <property type="entry name" value="THIOREDOXIN_1"/>
    <property type="match status" value="1"/>
</dbReference>
<dbReference type="Pfam" id="PF08534">
    <property type="entry name" value="Redoxin"/>
    <property type="match status" value="1"/>
</dbReference>
<evidence type="ECO:0000259" key="4">
    <source>
        <dbReference type="PROSITE" id="PS51352"/>
    </source>
</evidence>